<keyword evidence="7" id="KW-0547">Nucleotide-binding</keyword>
<keyword evidence="13" id="KW-1185">Reference proteome</keyword>
<keyword evidence="9" id="KW-0694">RNA-binding</keyword>
<dbReference type="PANTHER" id="PTHR46173">
    <property type="entry name" value="CCA TRNA NUCLEOTIDYLTRANSFERASE 1, MITOCHONDRIAL"/>
    <property type="match status" value="1"/>
</dbReference>
<dbReference type="SUPFAM" id="SSF81301">
    <property type="entry name" value="Nucleotidyltransferase"/>
    <property type="match status" value="1"/>
</dbReference>
<evidence type="ECO:0000256" key="7">
    <source>
        <dbReference type="ARBA" id="ARBA00022741"/>
    </source>
</evidence>
<reference evidence="13" key="1">
    <citation type="submission" date="2014-03" db="EMBL/GenBank/DDBJ databases">
        <authorList>
            <person name="Aksoy S."/>
            <person name="Warren W."/>
            <person name="Wilson R.K."/>
        </authorList>
    </citation>
    <scope>NUCLEOTIDE SEQUENCE [LARGE SCALE GENOMIC DNA]</scope>
    <source>
        <strain evidence="13">IAEA</strain>
    </source>
</reference>
<dbReference type="GO" id="GO:0000049">
    <property type="term" value="F:tRNA binding"/>
    <property type="evidence" value="ECO:0007669"/>
    <property type="project" value="TreeGrafter"/>
</dbReference>
<dbReference type="GO" id="GO:0001680">
    <property type="term" value="P:tRNA 3'-terminal CCA addition"/>
    <property type="evidence" value="ECO:0007669"/>
    <property type="project" value="TreeGrafter"/>
</dbReference>
<dbReference type="InterPro" id="IPR032828">
    <property type="entry name" value="PolyA_RNA-bd"/>
</dbReference>
<keyword evidence="8" id="KW-0460">Magnesium</keyword>
<accession>A0A1A9X1T7</accession>
<comment type="similarity">
    <text evidence="2 9">Belongs to the tRNA nucleotidyltransferase/poly(A) polymerase family.</text>
</comment>
<feature type="domain" description="Poly A polymerase head" evidence="10">
    <location>
        <begin position="85"/>
        <end position="208"/>
    </location>
</feature>
<protein>
    <recommendedName>
        <fullName evidence="14">Poly A polymerase head domain-containing protein</fullName>
    </recommendedName>
</protein>
<dbReference type="EnsemblMetazoa" id="GBRI041114-RA">
    <property type="protein sequence ID" value="GBRI041114-PA"/>
    <property type="gene ID" value="GBRI041114"/>
</dbReference>
<evidence type="ECO:0000256" key="4">
    <source>
        <dbReference type="ARBA" id="ARBA00022694"/>
    </source>
</evidence>
<name>A0A1A9X1T7_9MUSC</name>
<dbReference type="Gene3D" id="1.10.3090.10">
    <property type="entry name" value="cca-adding enzyme, domain 2"/>
    <property type="match status" value="1"/>
</dbReference>
<sequence>MRFLRNLLYTLKTCKCFHTNSTQRRLRFSLSDKNKSKSNSQLTGGLTKMRANPIVMKLNTPEFRSVFTDELQTLVDLFCKYNYELRIAGGAVRDILMEITPKDIDFATTATPDQMKNMFTLEKIRMINPKGEKHGTITARINDKENFEVTTLRIDVLTDGRHAEVQFTTDWQLDANRRDLTVNSMFLGFDGTLYDYFYGYEDLQQRRVVFVGDANIRIKEDFLRILRYFRFYGRIASESAKHDETTLKAIRANAQGLANISGERIWGELQKILLGNYSEEIILEMINSGLMSYCGLPQMPNLKEFKRLCLALKDFEKPHKPVLLMISLLNSVEDAIKLHGRLKFSAHERDLAFFITQQREKVDDEYVSLRDYQKLCLHTSIRRDFVEELLKYKHKKELYNSLISWEIPPFPVNGNILKDKASIPSKKIGLILSELKLIWADNNFQLSSEELLEKHLPQVIENLVTAASSPSYKKVKKA</sequence>
<evidence type="ECO:0000259" key="10">
    <source>
        <dbReference type="Pfam" id="PF01743"/>
    </source>
</evidence>
<feature type="domain" description="tRNA nucleotidyltransferase/poly(A) polymerase RNA and SrmB- binding" evidence="11">
    <location>
        <begin position="243"/>
        <end position="293"/>
    </location>
</feature>
<dbReference type="InterPro" id="IPR043519">
    <property type="entry name" value="NT_sf"/>
</dbReference>
<dbReference type="AlphaFoldDB" id="A0A1A9X1T7"/>
<dbReference type="GO" id="GO:0000166">
    <property type="term" value="F:nucleotide binding"/>
    <property type="evidence" value="ECO:0007669"/>
    <property type="project" value="UniProtKB-KW"/>
</dbReference>
<evidence type="ECO:0000256" key="8">
    <source>
        <dbReference type="ARBA" id="ARBA00022842"/>
    </source>
</evidence>
<dbReference type="InterPro" id="IPR002646">
    <property type="entry name" value="PolA_pol_head_dom"/>
</dbReference>
<dbReference type="STRING" id="37001.A0A1A9X1T7"/>
<evidence type="ECO:0000256" key="1">
    <source>
        <dbReference type="ARBA" id="ARBA00001946"/>
    </source>
</evidence>
<evidence type="ECO:0000313" key="12">
    <source>
        <dbReference type="EnsemblMetazoa" id="GBRI041114-PA"/>
    </source>
</evidence>
<evidence type="ECO:0000256" key="5">
    <source>
        <dbReference type="ARBA" id="ARBA00022695"/>
    </source>
</evidence>
<dbReference type="GO" id="GO:0005739">
    <property type="term" value="C:mitochondrion"/>
    <property type="evidence" value="ECO:0007669"/>
    <property type="project" value="TreeGrafter"/>
</dbReference>
<dbReference type="Pfam" id="PF01743">
    <property type="entry name" value="PolyA_pol"/>
    <property type="match status" value="1"/>
</dbReference>
<keyword evidence="5" id="KW-0548">Nucleotidyltransferase</keyword>
<dbReference type="PANTHER" id="PTHR46173:SF1">
    <property type="entry name" value="CCA TRNA NUCLEOTIDYLTRANSFERASE 1, MITOCHONDRIAL"/>
    <property type="match status" value="1"/>
</dbReference>
<dbReference type="CDD" id="cd05398">
    <property type="entry name" value="NT_ClassII-CCAase"/>
    <property type="match status" value="1"/>
</dbReference>
<comment type="cofactor">
    <cofactor evidence="1">
        <name>Mg(2+)</name>
        <dbReference type="ChEBI" id="CHEBI:18420"/>
    </cofactor>
</comment>
<evidence type="ECO:0000313" key="13">
    <source>
        <dbReference type="Proteomes" id="UP000091820"/>
    </source>
</evidence>
<evidence type="ECO:0000256" key="9">
    <source>
        <dbReference type="RuleBase" id="RU003953"/>
    </source>
</evidence>
<dbReference type="Proteomes" id="UP000091820">
    <property type="component" value="Unassembled WGS sequence"/>
</dbReference>
<dbReference type="InterPro" id="IPR050264">
    <property type="entry name" value="Bact_CCA-adding_enz_type3_sf"/>
</dbReference>
<keyword evidence="4" id="KW-0819">tRNA processing</keyword>
<evidence type="ECO:0000256" key="2">
    <source>
        <dbReference type="ARBA" id="ARBA00007265"/>
    </source>
</evidence>
<dbReference type="GO" id="GO:0016779">
    <property type="term" value="F:nucleotidyltransferase activity"/>
    <property type="evidence" value="ECO:0007669"/>
    <property type="project" value="UniProtKB-KW"/>
</dbReference>
<evidence type="ECO:0000259" key="11">
    <source>
        <dbReference type="Pfam" id="PF12627"/>
    </source>
</evidence>
<evidence type="ECO:0008006" key="14">
    <source>
        <dbReference type="Google" id="ProtNLM"/>
    </source>
</evidence>
<evidence type="ECO:0000256" key="6">
    <source>
        <dbReference type="ARBA" id="ARBA00022723"/>
    </source>
</evidence>
<keyword evidence="3 9" id="KW-0808">Transferase</keyword>
<dbReference type="GO" id="GO:1990180">
    <property type="term" value="P:mitochondrial tRNA 3'-end processing"/>
    <property type="evidence" value="ECO:0007669"/>
    <property type="project" value="TreeGrafter"/>
</dbReference>
<dbReference type="Pfam" id="PF12627">
    <property type="entry name" value="PolyA_pol_RNAbd"/>
    <property type="match status" value="1"/>
</dbReference>
<evidence type="ECO:0000256" key="3">
    <source>
        <dbReference type="ARBA" id="ARBA00022679"/>
    </source>
</evidence>
<keyword evidence="6" id="KW-0479">Metal-binding</keyword>
<dbReference type="VEuPathDB" id="VectorBase:GBRI041114"/>
<proteinExistence type="inferred from homology"/>
<dbReference type="SUPFAM" id="SSF81891">
    <property type="entry name" value="Poly A polymerase C-terminal region-like"/>
    <property type="match status" value="1"/>
</dbReference>
<dbReference type="GO" id="GO:0046872">
    <property type="term" value="F:metal ion binding"/>
    <property type="evidence" value="ECO:0007669"/>
    <property type="project" value="UniProtKB-KW"/>
</dbReference>
<dbReference type="Gene3D" id="3.30.460.10">
    <property type="entry name" value="Beta Polymerase, domain 2"/>
    <property type="match status" value="1"/>
</dbReference>
<organism evidence="12 13">
    <name type="scientific">Glossina brevipalpis</name>
    <dbReference type="NCBI Taxonomy" id="37001"/>
    <lineage>
        <taxon>Eukaryota</taxon>
        <taxon>Metazoa</taxon>
        <taxon>Ecdysozoa</taxon>
        <taxon>Arthropoda</taxon>
        <taxon>Hexapoda</taxon>
        <taxon>Insecta</taxon>
        <taxon>Pterygota</taxon>
        <taxon>Neoptera</taxon>
        <taxon>Endopterygota</taxon>
        <taxon>Diptera</taxon>
        <taxon>Brachycera</taxon>
        <taxon>Muscomorpha</taxon>
        <taxon>Hippoboscoidea</taxon>
        <taxon>Glossinidae</taxon>
        <taxon>Glossina</taxon>
    </lineage>
</organism>
<reference evidence="12" key="2">
    <citation type="submission" date="2020-05" db="UniProtKB">
        <authorList>
            <consortium name="EnsemblMetazoa"/>
        </authorList>
    </citation>
    <scope>IDENTIFICATION</scope>
    <source>
        <strain evidence="12">IAEA</strain>
    </source>
</reference>